<sequence length="273" mass="29542">MEVVLLFSPRQIWYFRVFGVQVQIEGSGDSLILSMSGPECCSNPPPLNPNAGAGHVEKLAGLDSYIAGSPNSNLTVLLISDVFGYEAPNLRNIADKVAAAGYYVVVPDFIFGDPYNPENADRPVPVWLKDHGTDKGSEDAKSIVEALKSKGVSAIGAVGFCWGAKVVVEIAKSRLIQAAVLLHPSFVSVDDIKGVDIPTAVLGAEIDKMSPPELVKQFEEVLTAKPGVDCFVKIFPKVSHGWSVRYRNEDAIAVKAAEEAHQDLLNWFARHLK</sequence>
<dbReference type="Pfam" id="PF01738">
    <property type="entry name" value="DLH"/>
    <property type="match status" value="1"/>
</dbReference>
<dbReference type="PANTHER" id="PTHR17630:SF97">
    <property type="entry name" value="ENDO-1,31,4-BETA-D-GLUCANASE-LIKE"/>
    <property type="match status" value="1"/>
</dbReference>
<dbReference type="Gene3D" id="3.40.50.1820">
    <property type="entry name" value="alpha/beta hydrolase"/>
    <property type="match status" value="1"/>
</dbReference>
<comment type="subcellular location">
    <subcellularLocation>
        <location evidence="1">Cytoplasm</location>
    </subcellularLocation>
</comment>
<dbReference type="EMBL" id="JAYMYR010000008">
    <property type="protein sequence ID" value="KAK7348265.1"/>
    <property type="molecule type" value="Genomic_DNA"/>
</dbReference>
<dbReference type="AlphaFoldDB" id="A0AAN9M4T1"/>
<dbReference type="Proteomes" id="UP001374584">
    <property type="component" value="Unassembled WGS sequence"/>
</dbReference>
<dbReference type="InterPro" id="IPR029058">
    <property type="entry name" value="AB_hydrolase_fold"/>
</dbReference>
<accession>A0AAN9M4T1</accession>
<name>A0AAN9M4T1_PHACN</name>
<gene>
    <name evidence="4" type="ORF">VNO80_22816</name>
</gene>
<dbReference type="GO" id="GO:0016787">
    <property type="term" value="F:hydrolase activity"/>
    <property type="evidence" value="ECO:0007669"/>
    <property type="project" value="InterPro"/>
</dbReference>
<reference evidence="4 5" key="1">
    <citation type="submission" date="2024-01" db="EMBL/GenBank/DDBJ databases">
        <title>The genomes of 5 underutilized Papilionoideae crops provide insights into root nodulation and disease resistanc.</title>
        <authorList>
            <person name="Jiang F."/>
        </authorList>
    </citation>
    <scope>NUCLEOTIDE SEQUENCE [LARGE SCALE GENOMIC DNA]</scope>
    <source>
        <strain evidence="4">JINMINGXINNONG_FW02</strain>
        <tissue evidence="4">Leaves</tissue>
    </source>
</reference>
<dbReference type="InterPro" id="IPR002925">
    <property type="entry name" value="Dienelactn_hydro"/>
</dbReference>
<feature type="domain" description="Dienelactone hydrolase" evidence="3">
    <location>
        <begin position="63"/>
        <end position="271"/>
    </location>
</feature>
<evidence type="ECO:0000259" key="3">
    <source>
        <dbReference type="Pfam" id="PF01738"/>
    </source>
</evidence>
<evidence type="ECO:0000313" key="4">
    <source>
        <dbReference type="EMBL" id="KAK7348265.1"/>
    </source>
</evidence>
<evidence type="ECO:0000256" key="2">
    <source>
        <dbReference type="ARBA" id="ARBA00022490"/>
    </source>
</evidence>
<proteinExistence type="predicted"/>
<dbReference type="PANTHER" id="PTHR17630">
    <property type="entry name" value="DIENELACTONE HYDROLASE"/>
    <property type="match status" value="1"/>
</dbReference>
<comment type="caution">
    <text evidence="4">The sequence shown here is derived from an EMBL/GenBank/DDBJ whole genome shotgun (WGS) entry which is preliminary data.</text>
</comment>
<protein>
    <recommendedName>
        <fullName evidence="3">Dienelactone hydrolase domain-containing protein</fullName>
    </recommendedName>
</protein>
<keyword evidence="2" id="KW-0963">Cytoplasm</keyword>
<organism evidence="4 5">
    <name type="scientific">Phaseolus coccineus</name>
    <name type="common">Scarlet runner bean</name>
    <name type="synonym">Phaseolus multiflorus</name>
    <dbReference type="NCBI Taxonomy" id="3886"/>
    <lineage>
        <taxon>Eukaryota</taxon>
        <taxon>Viridiplantae</taxon>
        <taxon>Streptophyta</taxon>
        <taxon>Embryophyta</taxon>
        <taxon>Tracheophyta</taxon>
        <taxon>Spermatophyta</taxon>
        <taxon>Magnoliopsida</taxon>
        <taxon>eudicotyledons</taxon>
        <taxon>Gunneridae</taxon>
        <taxon>Pentapetalae</taxon>
        <taxon>rosids</taxon>
        <taxon>fabids</taxon>
        <taxon>Fabales</taxon>
        <taxon>Fabaceae</taxon>
        <taxon>Papilionoideae</taxon>
        <taxon>50 kb inversion clade</taxon>
        <taxon>NPAAA clade</taxon>
        <taxon>indigoferoid/millettioid clade</taxon>
        <taxon>Phaseoleae</taxon>
        <taxon>Phaseolus</taxon>
    </lineage>
</organism>
<dbReference type="SUPFAM" id="SSF53474">
    <property type="entry name" value="alpha/beta-Hydrolases"/>
    <property type="match status" value="1"/>
</dbReference>
<dbReference type="GO" id="GO:0005737">
    <property type="term" value="C:cytoplasm"/>
    <property type="evidence" value="ECO:0007669"/>
    <property type="project" value="UniProtKB-SubCell"/>
</dbReference>
<evidence type="ECO:0000313" key="5">
    <source>
        <dbReference type="Proteomes" id="UP001374584"/>
    </source>
</evidence>
<evidence type="ECO:0000256" key="1">
    <source>
        <dbReference type="ARBA" id="ARBA00004496"/>
    </source>
</evidence>
<dbReference type="FunFam" id="3.40.50.1820:FF:000178">
    <property type="entry name" value="Carboxymethylenebutenolidase homolog"/>
    <property type="match status" value="1"/>
</dbReference>
<keyword evidence="5" id="KW-1185">Reference proteome</keyword>